<feature type="transmembrane region" description="Helical" evidence="12">
    <location>
        <begin position="306"/>
        <end position="326"/>
    </location>
</feature>
<feature type="transmembrane region" description="Helical" evidence="12">
    <location>
        <begin position="160"/>
        <end position="183"/>
    </location>
</feature>
<dbReference type="Pfam" id="PF02628">
    <property type="entry name" value="COX15-CtaA"/>
    <property type="match status" value="1"/>
</dbReference>
<keyword evidence="6" id="KW-0560">Oxidoreductase</keyword>
<evidence type="ECO:0000256" key="11">
    <source>
        <dbReference type="ARBA" id="ARBA00023444"/>
    </source>
</evidence>
<keyword evidence="4" id="KW-0479">Metal-binding</keyword>
<evidence type="ECO:0000256" key="5">
    <source>
        <dbReference type="ARBA" id="ARBA00022989"/>
    </source>
</evidence>
<feature type="transmembrane region" description="Helical" evidence="12">
    <location>
        <begin position="119"/>
        <end position="139"/>
    </location>
</feature>
<dbReference type="PANTHER" id="PTHR35457:SF1">
    <property type="entry name" value="HEME A SYNTHASE"/>
    <property type="match status" value="1"/>
</dbReference>
<keyword evidence="3 12" id="KW-0812">Transmembrane</keyword>
<dbReference type="InterPro" id="IPR050450">
    <property type="entry name" value="COX15/CtaA_HemeA_synthase"/>
</dbReference>
<evidence type="ECO:0000256" key="8">
    <source>
        <dbReference type="ARBA" id="ARBA00023133"/>
    </source>
</evidence>
<reference evidence="14" key="1">
    <citation type="submission" date="2016-10" db="EMBL/GenBank/DDBJ databases">
        <authorList>
            <person name="Varghese N."/>
            <person name="Submissions S."/>
        </authorList>
    </citation>
    <scope>NUCLEOTIDE SEQUENCE [LARGE SCALE GENOMIC DNA]</scope>
    <source>
        <strain evidence="14">DSM 7481</strain>
    </source>
</reference>
<proteinExistence type="predicted"/>
<keyword evidence="10" id="KW-1015">Disulfide bond</keyword>
<evidence type="ECO:0000256" key="10">
    <source>
        <dbReference type="ARBA" id="ARBA00023157"/>
    </source>
</evidence>
<sequence length="411" mass="43781">MNAAAQPLYDLAPLAELMLLGVLIALGPLAWVAWRNRHGTTVHRWQALAILTLFLTFDLVLFGAFTRLTDSGLGCPDWPGCYGNASPLGAHAEISAAQEAMPTGPVTHRKAWVEMVHRYLASGVGVLIIVLTAGAWAQWRRARASGGGGERDGPAARDRIAVSPWWPTATLVWVCLQGAFGAWTVTMKLFPAIVTLHLIGGLVLLALLCVQAVRQTLASRSEAPAVLPRGLRAGLVATALLVGLQIVLGGWVSTNYAVLACTTFPTCQGSWWPDMAFREGFQIWRPLGLLQDGNHITFAGLTAIHYVHRLAAYAVLGALAALVWRLRRAQALQAPARWLAGLALLQFATGLSNVVLDWPLVAAVLHTGGAAALVVVLTWALAASRSVHARDKMSIPRPAPAAAGAPRIPTP</sequence>
<feature type="transmembrane region" description="Helical" evidence="12">
    <location>
        <begin position="45"/>
        <end position="65"/>
    </location>
</feature>
<keyword evidence="5 12" id="KW-1133">Transmembrane helix</keyword>
<feature type="transmembrane region" description="Helical" evidence="12">
    <location>
        <begin position="189"/>
        <end position="210"/>
    </location>
</feature>
<dbReference type="GO" id="GO:0006784">
    <property type="term" value="P:heme A biosynthetic process"/>
    <property type="evidence" value="ECO:0007669"/>
    <property type="project" value="InterPro"/>
</dbReference>
<dbReference type="InterPro" id="IPR003780">
    <property type="entry name" value="COX15/CtaA_fam"/>
</dbReference>
<evidence type="ECO:0000313" key="14">
    <source>
        <dbReference type="Proteomes" id="UP000199517"/>
    </source>
</evidence>
<dbReference type="OrthoDB" id="1447144at2"/>
<dbReference type="GO" id="GO:0016491">
    <property type="term" value="F:oxidoreductase activity"/>
    <property type="evidence" value="ECO:0007669"/>
    <property type="project" value="UniProtKB-KW"/>
</dbReference>
<dbReference type="PANTHER" id="PTHR35457">
    <property type="entry name" value="HEME A SYNTHASE"/>
    <property type="match status" value="1"/>
</dbReference>
<evidence type="ECO:0000256" key="1">
    <source>
        <dbReference type="ARBA" id="ARBA00004141"/>
    </source>
</evidence>
<accession>A0A1I1SI86</accession>
<name>A0A1I1SI86_9BURK</name>
<organism evidence="13 14">
    <name type="scientific">Paracidovorax konjaci</name>
    <dbReference type="NCBI Taxonomy" id="32040"/>
    <lineage>
        <taxon>Bacteria</taxon>
        <taxon>Pseudomonadati</taxon>
        <taxon>Pseudomonadota</taxon>
        <taxon>Betaproteobacteria</taxon>
        <taxon>Burkholderiales</taxon>
        <taxon>Comamonadaceae</taxon>
        <taxon>Paracidovorax</taxon>
    </lineage>
</organism>
<keyword evidence="14" id="KW-1185">Reference proteome</keyword>
<evidence type="ECO:0000256" key="2">
    <source>
        <dbReference type="ARBA" id="ARBA00022475"/>
    </source>
</evidence>
<dbReference type="STRING" id="32040.SAMN04489710_102239"/>
<feature type="transmembrane region" description="Helical" evidence="12">
    <location>
        <begin position="12"/>
        <end position="33"/>
    </location>
</feature>
<evidence type="ECO:0000256" key="7">
    <source>
        <dbReference type="ARBA" id="ARBA00023004"/>
    </source>
</evidence>
<feature type="transmembrane region" description="Helical" evidence="12">
    <location>
        <begin position="362"/>
        <end position="383"/>
    </location>
</feature>
<evidence type="ECO:0000256" key="9">
    <source>
        <dbReference type="ARBA" id="ARBA00023136"/>
    </source>
</evidence>
<dbReference type="EMBL" id="FOMQ01000002">
    <property type="protein sequence ID" value="SFD46197.1"/>
    <property type="molecule type" value="Genomic_DNA"/>
</dbReference>
<evidence type="ECO:0000313" key="13">
    <source>
        <dbReference type="EMBL" id="SFD46197.1"/>
    </source>
</evidence>
<evidence type="ECO:0000256" key="6">
    <source>
        <dbReference type="ARBA" id="ARBA00023002"/>
    </source>
</evidence>
<gene>
    <name evidence="13" type="ORF">SAMN04489710_102239</name>
</gene>
<comment type="subcellular location">
    <subcellularLocation>
        <location evidence="1">Membrane</location>
        <topology evidence="1">Multi-pass membrane protein</topology>
    </subcellularLocation>
</comment>
<feature type="transmembrane region" description="Helical" evidence="12">
    <location>
        <begin position="231"/>
        <end position="252"/>
    </location>
</feature>
<keyword evidence="2" id="KW-1003">Cell membrane</keyword>
<evidence type="ECO:0000256" key="12">
    <source>
        <dbReference type="SAM" id="Phobius"/>
    </source>
</evidence>
<evidence type="ECO:0000256" key="3">
    <source>
        <dbReference type="ARBA" id="ARBA00022692"/>
    </source>
</evidence>
<keyword evidence="8" id="KW-0350">Heme biosynthesis</keyword>
<dbReference type="AlphaFoldDB" id="A0A1I1SI86"/>
<protein>
    <submittedName>
        <fullName evidence="13">Cytochrome c oxidase assembly protein subunit 15</fullName>
    </submittedName>
</protein>
<keyword evidence="9 12" id="KW-0472">Membrane</keyword>
<comment type="pathway">
    <text evidence="11">Porphyrin-containing compound metabolism.</text>
</comment>
<keyword evidence="7" id="KW-0408">Iron</keyword>
<dbReference type="GO" id="GO:0016020">
    <property type="term" value="C:membrane"/>
    <property type="evidence" value="ECO:0007669"/>
    <property type="project" value="UniProtKB-SubCell"/>
</dbReference>
<evidence type="ECO:0000256" key="4">
    <source>
        <dbReference type="ARBA" id="ARBA00022723"/>
    </source>
</evidence>
<dbReference type="Proteomes" id="UP000199517">
    <property type="component" value="Unassembled WGS sequence"/>
</dbReference>
<dbReference type="GO" id="GO:0046872">
    <property type="term" value="F:metal ion binding"/>
    <property type="evidence" value="ECO:0007669"/>
    <property type="project" value="UniProtKB-KW"/>
</dbReference>
<feature type="transmembrane region" description="Helical" evidence="12">
    <location>
        <begin position="338"/>
        <end position="356"/>
    </location>
</feature>